<keyword evidence="3 8" id="KW-0813">Transport</keyword>
<evidence type="ECO:0000256" key="8">
    <source>
        <dbReference type="RuleBase" id="RU363032"/>
    </source>
</evidence>
<evidence type="ECO:0000256" key="7">
    <source>
        <dbReference type="ARBA" id="ARBA00023136"/>
    </source>
</evidence>
<keyword evidence="4" id="KW-1003">Cell membrane</keyword>
<reference evidence="10 11" key="1">
    <citation type="submission" date="2023-07" db="EMBL/GenBank/DDBJ databases">
        <title>Genomic Encyclopedia of Type Strains, Phase IV (KMG-IV): sequencing the most valuable type-strain genomes for metagenomic binning, comparative biology and taxonomic classification.</title>
        <authorList>
            <person name="Goeker M."/>
        </authorList>
    </citation>
    <scope>NUCLEOTIDE SEQUENCE [LARGE SCALE GENOMIC DNA]</scope>
    <source>
        <strain evidence="10 11">DSM 5896</strain>
    </source>
</reference>
<comment type="caution">
    <text evidence="10">The sequence shown here is derived from an EMBL/GenBank/DDBJ whole genome shotgun (WGS) entry which is preliminary data.</text>
</comment>
<sequence>MSLPSSPGSRPWTFYVLAAFFTLFVIFLYGPMISVLVLSFQGPNASLVFPLRDPSTMWFDELFNPRRTGDVVGAFDRSLPLALIVMVLTVLISVTAGFAFRRRFLGASLIFYTAIASLIVPGLVLSIGILVTFKYLLGQSAAWYTSALGAHLSWALPFGLLIMFAILGRLNPSYEEAAYDLGASRWQTVKSVVVPIVFPGVIAVALFGFTLSYDEFPRSWLTVGPKNTLPLEIWTMTTNVTSPALYALGTVTTIVSFLVIILALGSILIIQRKRSR</sequence>
<dbReference type="CDD" id="cd06261">
    <property type="entry name" value="TM_PBP2"/>
    <property type="match status" value="1"/>
</dbReference>
<evidence type="ECO:0000259" key="9">
    <source>
        <dbReference type="PROSITE" id="PS50928"/>
    </source>
</evidence>
<keyword evidence="7 8" id="KW-0472">Membrane</keyword>
<feature type="transmembrane region" description="Helical" evidence="8">
    <location>
        <begin position="79"/>
        <end position="100"/>
    </location>
</feature>
<organism evidence="10 11">
    <name type="scientific">Labrys monachus</name>
    <dbReference type="NCBI Taxonomy" id="217067"/>
    <lineage>
        <taxon>Bacteria</taxon>
        <taxon>Pseudomonadati</taxon>
        <taxon>Pseudomonadota</taxon>
        <taxon>Alphaproteobacteria</taxon>
        <taxon>Hyphomicrobiales</taxon>
        <taxon>Xanthobacteraceae</taxon>
        <taxon>Labrys</taxon>
    </lineage>
</organism>
<evidence type="ECO:0000313" key="11">
    <source>
        <dbReference type="Proteomes" id="UP001237448"/>
    </source>
</evidence>
<dbReference type="SUPFAM" id="SSF161098">
    <property type="entry name" value="MetI-like"/>
    <property type="match status" value="1"/>
</dbReference>
<name>A0ABU0FPH4_9HYPH</name>
<evidence type="ECO:0000256" key="2">
    <source>
        <dbReference type="ARBA" id="ARBA00007069"/>
    </source>
</evidence>
<dbReference type="PANTHER" id="PTHR43848:SF2">
    <property type="entry name" value="PUTRESCINE TRANSPORT SYSTEM PERMEASE PROTEIN POTI"/>
    <property type="match status" value="1"/>
</dbReference>
<gene>
    <name evidence="10" type="ORF">J3R73_006312</name>
</gene>
<dbReference type="PANTHER" id="PTHR43848">
    <property type="entry name" value="PUTRESCINE TRANSPORT SYSTEM PERMEASE PROTEIN POTI"/>
    <property type="match status" value="1"/>
</dbReference>
<evidence type="ECO:0000256" key="5">
    <source>
        <dbReference type="ARBA" id="ARBA00022692"/>
    </source>
</evidence>
<dbReference type="Gene3D" id="1.10.3720.10">
    <property type="entry name" value="MetI-like"/>
    <property type="match status" value="1"/>
</dbReference>
<evidence type="ECO:0000256" key="4">
    <source>
        <dbReference type="ARBA" id="ARBA00022475"/>
    </source>
</evidence>
<keyword evidence="11" id="KW-1185">Reference proteome</keyword>
<keyword evidence="6 8" id="KW-1133">Transmembrane helix</keyword>
<evidence type="ECO:0000256" key="6">
    <source>
        <dbReference type="ARBA" id="ARBA00022989"/>
    </source>
</evidence>
<feature type="transmembrane region" description="Helical" evidence="8">
    <location>
        <begin position="151"/>
        <end position="171"/>
    </location>
</feature>
<dbReference type="Pfam" id="PF00528">
    <property type="entry name" value="BPD_transp_1"/>
    <property type="match status" value="1"/>
</dbReference>
<protein>
    <submittedName>
        <fullName evidence="10">Spermidine/putrescine transport system permease protein</fullName>
    </submittedName>
</protein>
<dbReference type="InterPro" id="IPR000515">
    <property type="entry name" value="MetI-like"/>
</dbReference>
<comment type="similarity">
    <text evidence="2">Belongs to the binding-protein-dependent transport system permease family. CysTW subfamily.</text>
</comment>
<dbReference type="InterPro" id="IPR035906">
    <property type="entry name" value="MetI-like_sf"/>
</dbReference>
<evidence type="ECO:0000256" key="1">
    <source>
        <dbReference type="ARBA" id="ARBA00004651"/>
    </source>
</evidence>
<comment type="subcellular location">
    <subcellularLocation>
        <location evidence="1 8">Cell membrane</location>
        <topology evidence="1 8">Multi-pass membrane protein</topology>
    </subcellularLocation>
</comment>
<evidence type="ECO:0000313" key="10">
    <source>
        <dbReference type="EMBL" id="MDQ0396520.1"/>
    </source>
</evidence>
<feature type="transmembrane region" description="Helical" evidence="8">
    <location>
        <begin position="244"/>
        <end position="270"/>
    </location>
</feature>
<feature type="domain" description="ABC transmembrane type-1" evidence="9">
    <location>
        <begin position="75"/>
        <end position="263"/>
    </location>
</feature>
<accession>A0ABU0FPH4</accession>
<keyword evidence="5 8" id="KW-0812">Transmembrane</keyword>
<feature type="transmembrane region" description="Helical" evidence="8">
    <location>
        <begin position="12"/>
        <end position="40"/>
    </location>
</feature>
<dbReference type="EMBL" id="JAUSVK010000001">
    <property type="protein sequence ID" value="MDQ0396520.1"/>
    <property type="molecule type" value="Genomic_DNA"/>
</dbReference>
<feature type="transmembrane region" description="Helical" evidence="8">
    <location>
        <begin position="109"/>
        <end position="131"/>
    </location>
</feature>
<proteinExistence type="inferred from homology"/>
<dbReference type="PROSITE" id="PS50928">
    <property type="entry name" value="ABC_TM1"/>
    <property type="match status" value="1"/>
</dbReference>
<feature type="transmembrane region" description="Helical" evidence="8">
    <location>
        <begin position="192"/>
        <end position="213"/>
    </location>
</feature>
<dbReference type="RefSeq" id="WP_307436940.1">
    <property type="nucleotide sequence ID" value="NZ_JAUSVK010000001.1"/>
</dbReference>
<dbReference type="InterPro" id="IPR051789">
    <property type="entry name" value="Bact_Polyamine_Transport"/>
</dbReference>
<dbReference type="Proteomes" id="UP001237448">
    <property type="component" value="Unassembled WGS sequence"/>
</dbReference>
<evidence type="ECO:0000256" key="3">
    <source>
        <dbReference type="ARBA" id="ARBA00022448"/>
    </source>
</evidence>